<reference evidence="1" key="1">
    <citation type="submission" date="2022-03" db="EMBL/GenBank/DDBJ databases">
        <authorList>
            <person name="Lindestad O."/>
        </authorList>
    </citation>
    <scope>NUCLEOTIDE SEQUENCE</scope>
</reference>
<evidence type="ECO:0000313" key="1">
    <source>
        <dbReference type="EMBL" id="CAH2207997.1"/>
    </source>
</evidence>
<accession>A0A8S4QG80</accession>
<name>A0A8S4QG80_9NEOP</name>
<comment type="caution">
    <text evidence="1">The sequence shown here is derived from an EMBL/GenBank/DDBJ whole genome shotgun (WGS) entry which is preliminary data.</text>
</comment>
<dbReference type="EMBL" id="CAKXAJ010001912">
    <property type="protein sequence ID" value="CAH2207997.1"/>
    <property type="molecule type" value="Genomic_DNA"/>
</dbReference>
<organism evidence="1 2">
    <name type="scientific">Pararge aegeria aegeria</name>
    <dbReference type="NCBI Taxonomy" id="348720"/>
    <lineage>
        <taxon>Eukaryota</taxon>
        <taxon>Metazoa</taxon>
        <taxon>Ecdysozoa</taxon>
        <taxon>Arthropoda</taxon>
        <taxon>Hexapoda</taxon>
        <taxon>Insecta</taxon>
        <taxon>Pterygota</taxon>
        <taxon>Neoptera</taxon>
        <taxon>Endopterygota</taxon>
        <taxon>Lepidoptera</taxon>
        <taxon>Glossata</taxon>
        <taxon>Ditrysia</taxon>
        <taxon>Papilionoidea</taxon>
        <taxon>Nymphalidae</taxon>
        <taxon>Satyrinae</taxon>
        <taxon>Satyrini</taxon>
        <taxon>Parargina</taxon>
        <taxon>Pararge</taxon>
    </lineage>
</organism>
<dbReference type="Proteomes" id="UP000838756">
    <property type="component" value="Unassembled WGS sequence"/>
</dbReference>
<dbReference type="AlphaFoldDB" id="A0A8S4QG80"/>
<keyword evidence="2" id="KW-1185">Reference proteome</keyword>
<gene>
    <name evidence="1" type="primary">jg26406</name>
    <name evidence="1" type="ORF">PAEG_LOCUS614</name>
</gene>
<proteinExistence type="predicted"/>
<protein>
    <submittedName>
        <fullName evidence="1">Jg26406 protein</fullName>
    </submittedName>
</protein>
<evidence type="ECO:0000313" key="2">
    <source>
        <dbReference type="Proteomes" id="UP000838756"/>
    </source>
</evidence>
<sequence length="107" mass="12225">MKDRVRNVFIRNKPKATDVIKHVLVSKLKWAGHIQRVKNERLSHIVTIGTHENLNIAKVLKSPQCMTGPIVVGSLMATGSSRKARYTTRCLLRPDICWVINFPFDEM</sequence>